<dbReference type="Pfam" id="PF04977">
    <property type="entry name" value="DivIC"/>
    <property type="match status" value="1"/>
</dbReference>
<keyword evidence="2" id="KW-0812">Transmembrane</keyword>
<proteinExistence type="predicted"/>
<feature type="coiled-coil region" evidence="1">
    <location>
        <begin position="43"/>
        <end position="77"/>
    </location>
</feature>
<comment type="caution">
    <text evidence="3">The sequence shown here is derived from an EMBL/GenBank/DDBJ whole genome shotgun (WGS) entry which is preliminary data.</text>
</comment>
<gene>
    <name evidence="3" type="ORF">A2822_00055</name>
</gene>
<dbReference type="PANTHER" id="PTHR40027">
    <property type="entry name" value="CELL DIVISION PROTEIN DIVIC"/>
    <property type="match status" value="1"/>
</dbReference>
<dbReference type="InterPro" id="IPR007060">
    <property type="entry name" value="FtsL/DivIC"/>
</dbReference>
<dbReference type="EMBL" id="MHOP01000012">
    <property type="protein sequence ID" value="OGZ65875.1"/>
    <property type="molecule type" value="Genomic_DNA"/>
</dbReference>
<feature type="transmembrane region" description="Helical" evidence="2">
    <location>
        <begin position="12"/>
        <end position="34"/>
    </location>
</feature>
<organism evidence="3 4">
    <name type="scientific">Candidatus Staskawiczbacteria bacterium RIFCSPHIGHO2_01_FULL_41_41</name>
    <dbReference type="NCBI Taxonomy" id="1802203"/>
    <lineage>
        <taxon>Bacteria</taxon>
        <taxon>Candidatus Staskawicziibacteriota</taxon>
    </lineage>
</organism>
<dbReference type="PANTHER" id="PTHR40027:SF1">
    <property type="entry name" value="CELL DIVISION PROTEIN DIVIC"/>
    <property type="match status" value="1"/>
</dbReference>
<evidence type="ECO:0000256" key="1">
    <source>
        <dbReference type="SAM" id="Coils"/>
    </source>
</evidence>
<dbReference type="InterPro" id="IPR039076">
    <property type="entry name" value="DivIC"/>
</dbReference>
<keyword evidence="2" id="KW-1133">Transmembrane helix</keyword>
<evidence type="ECO:0008006" key="5">
    <source>
        <dbReference type="Google" id="ProtNLM"/>
    </source>
</evidence>
<protein>
    <recommendedName>
        <fullName evidence="5">Cell division protein FtsL</fullName>
    </recommendedName>
</protein>
<name>A0A1G2HTT7_9BACT</name>
<keyword evidence="1" id="KW-0175">Coiled coil</keyword>
<dbReference type="GO" id="GO:0051301">
    <property type="term" value="P:cell division"/>
    <property type="evidence" value="ECO:0007669"/>
    <property type="project" value="InterPro"/>
</dbReference>
<accession>A0A1G2HTT7</accession>
<dbReference type="Proteomes" id="UP000178774">
    <property type="component" value="Unassembled WGS sequence"/>
</dbReference>
<evidence type="ECO:0000256" key="2">
    <source>
        <dbReference type="SAM" id="Phobius"/>
    </source>
</evidence>
<sequence>MPDFDKKRNKNLYRHFLIKLGAVIIAVLVLLVVVADVKVYQRRRELSMQVESLQKKIEELKNKNGGLKEGLAKADDDAYIEKIAREELDLQKPGEKVISFVVGDQLVQDDAMQKNGFTTWMASTWNSFVDLFKK</sequence>
<dbReference type="AlphaFoldDB" id="A0A1G2HTT7"/>
<keyword evidence="2" id="KW-0472">Membrane</keyword>
<reference evidence="3 4" key="1">
    <citation type="journal article" date="2016" name="Nat. Commun.">
        <title>Thousands of microbial genomes shed light on interconnected biogeochemical processes in an aquifer system.</title>
        <authorList>
            <person name="Anantharaman K."/>
            <person name="Brown C.T."/>
            <person name="Hug L.A."/>
            <person name="Sharon I."/>
            <person name="Castelle C.J."/>
            <person name="Probst A.J."/>
            <person name="Thomas B.C."/>
            <person name="Singh A."/>
            <person name="Wilkins M.J."/>
            <person name="Karaoz U."/>
            <person name="Brodie E.L."/>
            <person name="Williams K.H."/>
            <person name="Hubbard S.S."/>
            <person name="Banfield J.F."/>
        </authorList>
    </citation>
    <scope>NUCLEOTIDE SEQUENCE [LARGE SCALE GENOMIC DNA]</scope>
</reference>
<evidence type="ECO:0000313" key="4">
    <source>
        <dbReference type="Proteomes" id="UP000178774"/>
    </source>
</evidence>
<evidence type="ECO:0000313" key="3">
    <source>
        <dbReference type="EMBL" id="OGZ65875.1"/>
    </source>
</evidence>